<feature type="compositionally biased region" description="Basic and acidic residues" evidence="1">
    <location>
        <begin position="273"/>
        <end position="283"/>
    </location>
</feature>
<feature type="domain" description="Helix-turn-helix" evidence="2">
    <location>
        <begin position="645"/>
        <end position="702"/>
    </location>
</feature>
<dbReference type="EMBL" id="CAUEEQ010022463">
    <property type="protein sequence ID" value="CAJ0944428.1"/>
    <property type="molecule type" value="Genomic_DNA"/>
</dbReference>
<feature type="region of interest" description="Disordered" evidence="1">
    <location>
        <begin position="232"/>
        <end position="287"/>
    </location>
</feature>
<dbReference type="PANTHER" id="PTHR21301:SF12">
    <property type="match status" value="1"/>
</dbReference>
<protein>
    <recommendedName>
        <fullName evidence="2">Helix-turn-helix domain-containing protein</fullName>
    </recommendedName>
</protein>
<sequence length="736" mass="84811">MGVEAHSCSPKKVKAIDVESGRSWARKDPTKNESAHLRTSPLKEKKARSPDKTGSTAEVDEIMSHVKIPGEFLHTPAEEIRSRDWERELRKKTSLELHYVTLAEYHKVKRIPRGLRVSLRPTLFQDKSDYCVKFEGILNKCSMDIIILTIEYLQREITEVDKQIEGIQQQLSSTLASDKFDTLKQKIDKSIDEFKNVLQERKRSKFLRDTEDYHRNTVYRWRDINTQKDRRQFRRDNNFYTTSSSSDNESGSRTTLPFLEQRRGRSSRNRRGGAPDHANDISRVRTRSQSKCALINQGLLSIKRNCTPIEKRALEDLKSNKSITIKPADKGGAVVVMDTSFYISMVRQHLDDVNTYMPVDRDPTREITQEIKQIVDSFKEQNVIDSKLAEYLINKHPVVPVFYALPKIHKHQTLPPGRPIVASTDSLLAPLAKTVEKILTPLLGNIVSFIKDTPDFLDGLNSLGTLPKGCFLVTMDVNSLYTNIEQNRGLEAVNCFLNTYTDFTSIQTNFCLTLLRLILTKNFFLFSDQFFIQRVGTAMGSNMAPPYANIFMAFFEENCVYTHTLFQRHSLYWKRFIDDVFFIWGGDEVSLTQFFQDMNTQIPNLTFTISKSQQSVNFLDTLVTIKDNGLLDIDLYTKPLDRNNLLLFSSCHPIHVKQSLPKSQVQRIQHIVTNPGLKLQRSLEMTNKFSDRGYPSSVLQKALQDTPRRVESSKRVAFVTTYHPYTNFFKKCILEH</sequence>
<keyword evidence="4" id="KW-1185">Reference proteome</keyword>
<proteinExistence type="predicted"/>
<reference evidence="3" key="1">
    <citation type="submission" date="2023-07" db="EMBL/GenBank/DDBJ databases">
        <authorList>
            <person name="Stuckert A."/>
        </authorList>
    </citation>
    <scope>NUCLEOTIDE SEQUENCE</scope>
</reference>
<evidence type="ECO:0000313" key="3">
    <source>
        <dbReference type="EMBL" id="CAJ0944428.1"/>
    </source>
</evidence>
<dbReference type="PANTHER" id="PTHR21301">
    <property type="entry name" value="REVERSE TRANSCRIPTASE"/>
    <property type="match status" value="1"/>
</dbReference>
<evidence type="ECO:0000313" key="4">
    <source>
        <dbReference type="Proteomes" id="UP001176940"/>
    </source>
</evidence>
<organism evidence="3 4">
    <name type="scientific">Ranitomeya imitator</name>
    <name type="common">mimic poison frog</name>
    <dbReference type="NCBI Taxonomy" id="111125"/>
    <lineage>
        <taxon>Eukaryota</taxon>
        <taxon>Metazoa</taxon>
        <taxon>Chordata</taxon>
        <taxon>Craniata</taxon>
        <taxon>Vertebrata</taxon>
        <taxon>Euteleostomi</taxon>
        <taxon>Amphibia</taxon>
        <taxon>Batrachia</taxon>
        <taxon>Anura</taxon>
        <taxon>Neobatrachia</taxon>
        <taxon>Hyloidea</taxon>
        <taxon>Dendrobatidae</taxon>
        <taxon>Dendrobatinae</taxon>
        <taxon>Ranitomeya</taxon>
    </lineage>
</organism>
<dbReference type="Pfam" id="PF26215">
    <property type="entry name" value="HTH_animal"/>
    <property type="match status" value="1"/>
</dbReference>
<feature type="compositionally biased region" description="Basic and acidic residues" evidence="1">
    <location>
        <begin position="14"/>
        <end position="51"/>
    </location>
</feature>
<dbReference type="InterPro" id="IPR058912">
    <property type="entry name" value="HTH_animal"/>
</dbReference>
<feature type="region of interest" description="Disordered" evidence="1">
    <location>
        <begin position="1"/>
        <end position="59"/>
    </location>
</feature>
<name>A0ABN9LPW3_9NEOB</name>
<accession>A0ABN9LPW3</accession>
<evidence type="ECO:0000259" key="2">
    <source>
        <dbReference type="Pfam" id="PF26215"/>
    </source>
</evidence>
<feature type="compositionally biased region" description="Low complexity" evidence="1">
    <location>
        <begin position="241"/>
        <end position="255"/>
    </location>
</feature>
<dbReference type="Proteomes" id="UP001176940">
    <property type="component" value="Unassembled WGS sequence"/>
</dbReference>
<comment type="caution">
    <text evidence="3">The sequence shown here is derived from an EMBL/GenBank/DDBJ whole genome shotgun (WGS) entry which is preliminary data.</text>
</comment>
<evidence type="ECO:0000256" key="1">
    <source>
        <dbReference type="SAM" id="MobiDB-lite"/>
    </source>
</evidence>
<gene>
    <name evidence="3" type="ORF">RIMI_LOCUS10418236</name>
</gene>